<evidence type="ECO:0000256" key="5">
    <source>
        <dbReference type="ARBA" id="ARBA00023242"/>
    </source>
</evidence>
<keyword evidence="11" id="KW-1185">Reference proteome</keyword>
<dbReference type="Ensembl" id="ENSCSAVT00000005985.1">
    <property type="protein sequence ID" value="ENSCSAVP00000005910.1"/>
    <property type="gene ID" value="ENSCSAVG00000003530.1"/>
</dbReference>
<dbReference type="GO" id="GO:0005634">
    <property type="term" value="C:nucleus"/>
    <property type="evidence" value="ECO:0007669"/>
    <property type="project" value="UniProtKB-SubCell"/>
</dbReference>
<evidence type="ECO:0000313" key="10">
    <source>
        <dbReference type="Ensembl" id="ENSCSAVP00000005910.1"/>
    </source>
</evidence>
<evidence type="ECO:0000256" key="8">
    <source>
        <dbReference type="SAM" id="MobiDB-lite"/>
    </source>
</evidence>
<comment type="similarity">
    <text evidence="2">Belongs to the Abd-B homeobox family.</text>
</comment>
<evidence type="ECO:0000256" key="1">
    <source>
        <dbReference type="ARBA" id="ARBA00004123"/>
    </source>
</evidence>
<sequence length="416" mass="46237">MDIQPQSSKEHTKQDSLFAYNVRYSAEPPYPHAGGSGAYHSIPSSAPTTINYPNYRDERGSPTIETKREPFLPSPYAKHPGYGFQHPAGIPPNPESSFGGFTRIPTPPSNGGKYYPGGSPQNYPTMDPEPKLATLKGSQERSSEEEGRKEEDPQHPDAFYGSSGAGAGVALPPFPGIPGIKTTETEEWGAGGKIRTEYPAFSDVSKTTSFTGDSPNQVSTPKPEPPEDESEEGDPTKHWLTASGRKKRVPYTKYQLLELEKEFHFNQYLSRERRLEVAKSVKLSDRQVKIWFQNRRMKWKKERREERLRDDHHPMPGIHHPGVPHHGMPAHYTSTAAALAAAGIGHLNPHPFTNQPPMVTDMTYGYAPSPAIPAPGRHHGVNQMAAVDFFTSWHHQYSVPPRDPTNPALQLGCMYN</sequence>
<reference evidence="11" key="1">
    <citation type="submission" date="2003-08" db="EMBL/GenBank/DDBJ databases">
        <authorList>
            <person name="Birren B."/>
            <person name="Nusbaum C."/>
            <person name="Abebe A."/>
            <person name="Abouelleil A."/>
            <person name="Adekoya E."/>
            <person name="Ait-zahra M."/>
            <person name="Allen N."/>
            <person name="Allen T."/>
            <person name="An P."/>
            <person name="Anderson M."/>
            <person name="Anderson S."/>
            <person name="Arachchi H."/>
            <person name="Armbruster J."/>
            <person name="Bachantsang P."/>
            <person name="Baldwin J."/>
            <person name="Barry A."/>
            <person name="Bayul T."/>
            <person name="Blitshsteyn B."/>
            <person name="Bloom T."/>
            <person name="Blye J."/>
            <person name="Boguslavskiy L."/>
            <person name="Borowsky M."/>
            <person name="Boukhgalter B."/>
            <person name="Brunache A."/>
            <person name="Butler J."/>
            <person name="Calixte N."/>
            <person name="Calvo S."/>
            <person name="Camarata J."/>
            <person name="Campo K."/>
            <person name="Chang J."/>
            <person name="Cheshatsang Y."/>
            <person name="Citroen M."/>
            <person name="Collymore A."/>
            <person name="Considine T."/>
            <person name="Cook A."/>
            <person name="Cooke P."/>
            <person name="Corum B."/>
            <person name="Cuomo C."/>
            <person name="David R."/>
            <person name="Dawoe T."/>
            <person name="Degray S."/>
            <person name="Dodge S."/>
            <person name="Dooley K."/>
            <person name="Dorje P."/>
            <person name="Dorjee K."/>
            <person name="Dorris L."/>
            <person name="Duffey N."/>
            <person name="Dupes A."/>
            <person name="Elkins T."/>
            <person name="Engels R."/>
            <person name="Erickson J."/>
            <person name="Farina A."/>
            <person name="Faro S."/>
            <person name="Ferreira P."/>
            <person name="Fischer H."/>
            <person name="Fitzgerald M."/>
            <person name="Foley K."/>
            <person name="Gage D."/>
            <person name="Galagan J."/>
            <person name="Gearin G."/>
            <person name="Gnerre S."/>
            <person name="Gnirke A."/>
            <person name="Goyette A."/>
            <person name="Graham J."/>
            <person name="Grandbois E."/>
            <person name="Gyaltsen K."/>
            <person name="Hafez N."/>
            <person name="Hagopian D."/>
            <person name="Hagos B."/>
            <person name="Hall J."/>
            <person name="Hatcher B."/>
            <person name="Heller A."/>
            <person name="Higgins H."/>
            <person name="Honan T."/>
            <person name="Horn A."/>
            <person name="Houde N."/>
            <person name="Hughes L."/>
            <person name="Hulme W."/>
            <person name="Husby E."/>
            <person name="Iliev I."/>
            <person name="Jaffe D."/>
            <person name="Jones C."/>
            <person name="Kamal M."/>
            <person name="Kamat A."/>
            <person name="Kamvysselis M."/>
            <person name="Karlsson E."/>
            <person name="Kells C."/>
            <person name="Kieu A."/>
            <person name="Kisner P."/>
            <person name="Kodira C."/>
            <person name="Kulbokas E."/>
            <person name="Labutti K."/>
            <person name="Lama D."/>
            <person name="Landers T."/>
            <person name="Leger J."/>
            <person name="Levine S."/>
            <person name="Lewis D."/>
            <person name="Lewis T."/>
            <person name="Lindblad-toh K."/>
            <person name="Liu X."/>
            <person name="Lokyitsang T."/>
            <person name="Lokyitsang Y."/>
            <person name="Lucien O."/>
            <person name="Lui A."/>
            <person name="Ma L.J."/>
            <person name="Mabbitt R."/>
            <person name="Macdonald J."/>
            <person name="Maclean C."/>
            <person name="Major J."/>
            <person name="Manning J."/>
            <person name="Marabella R."/>
            <person name="Maru K."/>
            <person name="Matthews C."/>
            <person name="Mauceli E."/>
            <person name="Mccarthy M."/>
            <person name="Mcdonough S."/>
            <person name="Mcghee T."/>
            <person name="Meldrim J."/>
            <person name="Meneus L."/>
            <person name="Mesirov J."/>
            <person name="Mihalev A."/>
            <person name="Mihova T."/>
            <person name="Mikkelsen T."/>
            <person name="Mlenga V."/>
            <person name="Moru K."/>
            <person name="Mozes J."/>
            <person name="Mulrain L."/>
            <person name="Munson G."/>
            <person name="Naylor J."/>
            <person name="Newes C."/>
            <person name="Nguyen C."/>
            <person name="Nguyen N."/>
            <person name="Nguyen T."/>
            <person name="Nicol R."/>
            <person name="Nielsen C."/>
            <person name="Nizzari M."/>
            <person name="Norbu C."/>
            <person name="Norbu N."/>
            <person name="O'donnell P."/>
            <person name="Okoawo O."/>
            <person name="O'leary S."/>
            <person name="Omotosho B."/>
            <person name="O'neill K."/>
            <person name="Osman S."/>
            <person name="Parker S."/>
            <person name="Perrin D."/>
            <person name="Phunkhang P."/>
            <person name="Piqani B."/>
            <person name="Purcell S."/>
            <person name="Rachupka T."/>
            <person name="Ramasamy U."/>
            <person name="Rameau R."/>
            <person name="Ray V."/>
            <person name="Raymond C."/>
            <person name="Retta R."/>
            <person name="Richardson S."/>
            <person name="Rise C."/>
            <person name="Rodriguez J."/>
            <person name="Rogers J."/>
            <person name="Rogov P."/>
            <person name="Rutman M."/>
            <person name="Schupbach R."/>
            <person name="Seaman C."/>
            <person name="Settipalli S."/>
            <person name="Sharpe T."/>
            <person name="Sheridan J."/>
            <person name="Sherpa N."/>
            <person name="Shi J."/>
            <person name="Smirnov S."/>
            <person name="Smith C."/>
            <person name="Sougnez C."/>
            <person name="Spencer B."/>
            <person name="Stalker J."/>
            <person name="Stange-thomann N."/>
            <person name="Stavropoulos S."/>
            <person name="Stetson K."/>
            <person name="Stone C."/>
            <person name="Stone S."/>
            <person name="Stubbs M."/>
            <person name="Talamas J."/>
            <person name="Tchuinga P."/>
            <person name="Tenzing P."/>
            <person name="Tesfaye S."/>
            <person name="Theodore J."/>
            <person name="Thoulutsang Y."/>
            <person name="Topham K."/>
            <person name="Towey S."/>
            <person name="Tsamla T."/>
            <person name="Tsomo N."/>
            <person name="Vallee D."/>
            <person name="Vassiliev H."/>
            <person name="Venkataraman V."/>
            <person name="Vinson J."/>
            <person name="Vo A."/>
            <person name="Wade C."/>
            <person name="Wang S."/>
            <person name="Wangchuk T."/>
            <person name="Wangdi T."/>
            <person name="Whittaker C."/>
            <person name="Wilkinson J."/>
            <person name="Wu Y."/>
            <person name="Wyman D."/>
            <person name="Yadav S."/>
            <person name="Yang S."/>
            <person name="Yang X."/>
            <person name="Yeager S."/>
            <person name="Yee E."/>
            <person name="Young G."/>
            <person name="Zainoun J."/>
            <person name="Zembeck L."/>
            <person name="Zimmer A."/>
            <person name="Zody M."/>
            <person name="Lander E."/>
        </authorList>
    </citation>
    <scope>NUCLEOTIDE SEQUENCE [LARGE SCALE GENOMIC DNA]</scope>
</reference>
<dbReference type="PRINTS" id="PR00024">
    <property type="entry name" value="HOMEOBOX"/>
</dbReference>
<proteinExistence type="inferred from homology"/>
<feature type="DNA-binding region" description="Homeobox" evidence="6">
    <location>
        <begin position="244"/>
        <end position="303"/>
    </location>
</feature>
<dbReference type="InterPro" id="IPR046333">
    <property type="entry name" value="HXA10/ABDB-like"/>
</dbReference>
<evidence type="ECO:0000256" key="2">
    <source>
        <dbReference type="ARBA" id="ARBA00006317"/>
    </source>
</evidence>
<dbReference type="PANTHER" id="PTHR45874:SF4">
    <property type="entry name" value="HOMEOBOX PROTEIN ABDOMINAL-B"/>
    <property type="match status" value="1"/>
</dbReference>
<reference evidence="10" key="2">
    <citation type="submission" date="2025-08" db="UniProtKB">
        <authorList>
            <consortium name="Ensembl"/>
        </authorList>
    </citation>
    <scope>IDENTIFICATION</scope>
</reference>
<dbReference type="PROSITE" id="PS00027">
    <property type="entry name" value="HOMEOBOX_1"/>
    <property type="match status" value="1"/>
</dbReference>
<feature type="compositionally biased region" description="Basic and acidic residues" evidence="8">
    <location>
        <begin position="138"/>
        <end position="155"/>
    </location>
</feature>
<dbReference type="eggNOG" id="KOG0487">
    <property type="taxonomic scope" value="Eukaryota"/>
</dbReference>
<comment type="subcellular location">
    <subcellularLocation>
        <location evidence="1 6 7">Nucleus</location>
    </subcellularLocation>
</comment>
<organism evidence="10 11">
    <name type="scientific">Ciona savignyi</name>
    <name type="common">Pacific transparent sea squirt</name>
    <dbReference type="NCBI Taxonomy" id="51511"/>
    <lineage>
        <taxon>Eukaryota</taxon>
        <taxon>Metazoa</taxon>
        <taxon>Chordata</taxon>
        <taxon>Tunicata</taxon>
        <taxon>Ascidiacea</taxon>
        <taxon>Phlebobranchia</taxon>
        <taxon>Cionidae</taxon>
        <taxon>Ciona</taxon>
    </lineage>
</organism>
<protein>
    <recommendedName>
        <fullName evidence="9">Homeobox domain-containing protein</fullName>
    </recommendedName>
</protein>
<dbReference type="Pfam" id="PF00046">
    <property type="entry name" value="Homeodomain"/>
    <property type="match status" value="1"/>
</dbReference>
<dbReference type="CDD" id="cd00086">
    <property type="entry name" value="homeodomain"/>
    <property type="match status" value="1"/>
</dbReference>
<evidence type="ECO:0000256" key="6">
    <source>
        <dbReference type="PROSITE-ProRule" id="PRU00108"/>
    </source>
</evidence>
<dbReference type="Gene3D" id="1.10.10.60">
    <property type="entry name" value="Homeodomain-like"/>
    <property type="match status" value="1"/>
</dbReference>
<feature type="domain" description="Homeobox" evidence="9">
    <location>
        <begin position="242"/>
        <end position="302"/>
    </location>
</feature>
<dbReference type="AlphaFoldDB" id="H2YKQ8"/>
<dbReference type="InParanoid" id="H2YKQ8"/>
<dbReference type="GeneTree" id="ENSGT00940000158266"/>
<keyword evidence="4 6" id="KW-0371">Homeobox</keyword>
<name>H2YKQ8_CIOSA</name>
<evidence type="ECO:0000256" key="4">
    <source>
        <dbReference type="ARBA" id="ARBA00023155"/>
    </source>
</evidence>
<dbReference type="GO" id="GO:0000981">
    <property type="term" value="F:DNA-binding transcription factor activity, RNA polymerase II-specific"/>
    <property type="evidence" value="ECO:0007669"/>
    <property type="project" value="InterPro"/>
</dbReference>
<reference evidence="10" key="3">
    <citation type="submission" date="2025-09" db="UniProtKB">
        <authorList>
            <consortium name="Ensembl"/>
        </authorList>
    </citation>
    <scope>IDENTIFICATION</scope>
</reference>
<dbReference type="InterPro" id="IPR020479">
    <property type="entry name" value="HD_metazoa"/>
</dbReference>
<feature type="compositionally biased region" description="Polar residues" evidence="8">
    <location>
        <begin position="42"/>
        <end position="52"/>
    </location>
</feature>
<dbReference type="PANTHER" id="PTHR45874">
    <property type="entry name" value="HOMEOBOX PROTEIN ABDOMINAL-B"/>
    <property type="match status" value="1"/>
</dbReference>
<accession>H2YKQ8</accession>
<evidence type="ECO:0000256" key="3">
    <source>
        <dbReference type="ARBA" id="ARBA00023125"/>
    </source>
</evidence>
<dbReference type="GO" id="GO:0000978">
    <property type="term" value="F:RNA polymerase II cis-regulatory region sequence-specific DNA binding"/>
    <property type="evidence" value="ECO:0007669"/>
    <property type="project" value="TreeGrafter"/>
</dbReference>
<keyword evidence="5 6" id="KW-0539">Nucleus</keyword>
<dbReference type="InterPro" id="IPR017970">
    <property type="entry name" value="Homeobox_CS"/>
</dbReference>
<evidence type="ECO:0000259" key="9">
    <source>
        <dbReference type="PROSITE" id="PS50071"/>
    </source>
</evidence>
<feature type="compositionally biased region" description="Basic and acidic residues" evidence="8">
    <location>
        <begin position="55"/>
        <end position="70"/>
    </location>
</feature>
<dbReference type="STRING" id="51511.ENSCSAVP00000005910"/>
<dbReference type="Proteomes" id="UP000007875">
    <property type="component" value="Unassembled WGS sequence"/>
</dbReference>
<evidence type="ECO:0000256" key="7">
    <source>
        <dbReference type="RuleBase" id="RU000682"/>
    </source>
</evidence>
<dbReference type="InterPro" id="IPR001356">
    <property type="entry name" value="HD"/>
</dbReference>
<dbReference type="InterPro" id="IPR009057">
    <property type="entry name" value="Homeodomain-like_sf"/>
</dbReference>
<evidence type="ECO:0000313" key="11">
    <source>
        <dbReference type="Proteomes" id="UP000007875"/>
    </source>
</evidence>
<dbReference type="PROSITE" id="PS50071">
    <property type="entry name" value="HOMEOBOX_2"/>
    <property type="match status" value="1"/>
</dbReference>
<dbReference type="SUPFAM" id="SSF46689">
    <property type="entry name" value="Homeodomain-like"/>
    <property type="match status" value="1"/>
</dbReference>
<keyword evidence="3 6" id="KW-0238">DNA-binding</keyword>
<dbReference type="SMART" id="SM00389">
    <property type="entry name" value="HOX"/>
    <property type="match status" value="1"/>
</dbReference>
<feature type="region of interest" description="Disordered" evidence="8">
    <location>
        <begin position="29"/>
        <end position="241"/>
    </location>
</feature>
<dbReference type="OMA" id="KHWLTAS"/>
<feature type="compositionally biased region" description="Polar residues" evidence="8">
    <location>
        <begin position="204"/>
        <end position="220"/>
    </location>
</feature>